<comment type="catalytic activity">
    <reaction evidence="1">
        <text>ATP + protein L-histidine = ADP + protein N-phospho-L-histidine.</text>
        <dbReference type="EC" id="2.7.13.3"/>
    </reaction>
</comment>
<dbReference type="InterPro" id="IPR036890">
    <property type="entry name" value="HATPase_C_sf"/>
</dbReference>
<dbReference type="CDD" id="cd00075">
    <property type="entry name" value="HATPase"/>
    <property type="match status" value="1"/>
</dbReference>
<feature type="repeat" description="TPR" evidence="5">
    <location>
        <begin position="279"/>
        <end position="312"/>
    </location>
</feature>
<dbReference type="AlphaFoldDB" id="A0A1M5VHT4"/>
<accession>A0A1M5VHT4</accession>
<dbReference type="Proteomes" id="UP000184212">
    <property type="component" value="Unassembled WGS sequence"/>
</dbReference>
<sequence>MVRFFFILLICFLGQATTLRSQPALDSLQRALKDAKNDRDRADVLNSLSAYIYDTDVNEGFRYASQANLLARNAHYDIGQKRALTLMGYKFTVSGQFQSALRLYKQAQNINGEEDSQLAYSYVMTGNIYRSTSQYDSALLFYQRALQVLEKDPNEVYLAYTYKSMARLFVIQWKNTEAEEYFMKAMKIYERRDDERGRAEVWFAFADVYKNENRYDLANENLEKGCALATKAKSEYLMLNCYKSQGDAFYRKGEYLKSLEVLFKALEILKIKEQPPLLASVYNQLGEVYEELGQHDVALKYYLEALRITEPSGVKYEVAKLYSEIGWIYKNQLNYAQAHAYLDKSLKLREEIHDDHGISNSYNVMGVLYYQEKKYDKALELLQKSLAIRERIHHEEGVSACIFNIALVYEAREQYDRALAYQLRALVIDEKAGNKQGLSISYNQLGQLYGKAGRYKEAEEYLEKARVLAVSTGSKILLMNNLLYFSVLFESRKDYKKALDYQKRYQQMHDSVYSENNALKLAEMQALYQTEQKNQEIAFLNQHKENQNSKIELQRAHIEQQNIIIFSGLAGVILISILAYKSYQYATRIRKANFEMVEKKEEIMAQSEELIEANQTIAQINRTLEGKIEERTSALRQAYKELDTFFYRSSHDFRRPLTTFMGLAEVAKITVKDANALELFAKVKETASNLDKMLVKLQSISDVGAQQLVYKEVFIKEIVNNVCDSFSEELRGRGIHVQMDAGLKQSFFSYPAMVKIIIENLIENAIFFSGMDQPFIYVRAFDEGGEIVLEVEDNGQGIEKQYEERIFEMYFRGNDRSKGNGLGLYIVKKAVEKLNGKIEVRSGWGQGSVFRVTFPADQQHADILS</sequence>
<evidence type="ECO:0000256" key="1">
    <source>
        <dbReference type="ARBA" id="ARBA00000085"/>
    </source>
</evidence>
<dbReference type="InterPro" id="IPR004358">
    <property type="entry name" value="Sig_transdc_His_kin-like_C"/>
</dbReference>
<dbReference type="Gene3D" id="3.30.565.10">
    <property type="entry name" value="Histidine kinase-like ATPase, C-terminal domain"/>
    <property type="match status" value="1"/>
</dbReference>
<dbReference type="GO" id="GO:0000155">
    <property type="term" value="F:phosphorelay sensor kinase activity"/>
    <property type="evidence" value="ECO:0007669"/>
    <property type="project" value="InterPro"/>
</dbReference>
<feature type="repeat" description="TPR" evidence="5">
    <location>
        <begin position="439"/>
        <end position="472"/>
    </location>
</feature>
<organism evidence="9 10">
    <name type="scientific">Chryseolinea serpens</name>
    <dbReference type="NCBI Taxonomy" id="947013"/>
    <lineage>
        <taxon>Bacteria</taxon>
        <taxon>Pseudomonadati</taxon>
        <taxon>Bacteroidota</taxon>
        <taxon>Cytophagia</taxon>
        <taxon>Cytophagales</taxon>
        <taxon>Fulvivirgaceae</taxon>
        <taxon>Chryseolinea</taxon>
    </lineage>
</organism>
<feature type="transmembrane region" description="Helical" evidence="7">
    <location>
        <begin position="563"/>
        <end position="580"/>
    </location>
</feature>
<evidence type="ECO:0000256" key="3">
    <source>
        <dbReference type="ARBA" id="ARBA00022737"/>
    </source>
</evidence>
<dbReference type="PROSITE" id="PS50109">
    <property type="entry name" value="HIS_KIN"/>
    <property type="match status" value="1"/>
</dbReference>
<dbReference type="RefSeq" id="WP_073140130.1">
    <property type="nucleotide sequence ID" value="NZ_FQWQ01000004.1"/>
</dbReference>
<evidence type="ECO:0000256" key="4">
    <source>
        <dbReference type="ARBA" id="ARBA00022803"/>
    </source>
</evidence>
<evidence type="ECO:0000256" key="6">
    <source>
        <dbReference type="SAM" id="Coils"/>
    </source>
</evidence>
<dbReference type="InterPro" id="IPR003594">
    <property type="entry name" value="HATPase_dom"/>
</dbReference>
<dbReference type="PROSITE" id="PS50005">
    <property type="entry name" value="TPR"/>
    <property type="match status" value="5"/>
</dbReference>
<dbReference type="SUPFAM" id="SSF55874">
    <property type="entry name" value="ATPase domain of HSP90 chaperone/DNA topoisomerase II/histidine kinase"/>
    <property type="match status" value="1"/>
</dbReference>
<name>A0A1M5VHT4_9BACT</name>
<dbReference type="InterPro" id="IPR005467">
    <property type="entry name" value="His_kinase_dom"/>
</dbReference>
<dbReference type="SMART" id="SM00387">
    <property type="entry name" value="HATPase_c"/>
    <property type="match status" value="1"/>
</dbReference>
<keyword evidence="9" id="KW-0808">Transferase</keyword>
<evidence type="ECO:0000313" key="10">
    <source>
        <dbReference type="Proteomes" id="UP000184212"/>
    </source>
</evidence>
<keyword evidence="9" id="KW-0418">Kinase</keyword>
<feature type="repeat" description="TPR" evidence="5">
    <location>
        <begin position="319"/>
        <end position="352"/>
    </location>
</feature>
<dbReference type="PROSITE" id="PS50293">
    <property type="entry name" value="TPR_REGION"/>
    <property type="match status" value="1"/>
</dbReference>
<proteinExistence type="predicted"/>
<keyword evidence="7" id="KW-0812">Transmembrane</keyword>
<evidence type="ECO:0000259" key="8">
    <source>
        <dbReference type="PROSITE" id="PS50109"/>
    </source>
</evidence>
<keyword evidence="4 5" id="KW-0802">TPR repeat</keyword>
<feature type="coiled-coil region" evidence="6">
    <location>
        <begin position="589"/>
        <end position="630"/>
    </location>
</feature>
<dbReference type="PANTHER" id="PTHR45641">
    <property type="entry name" value="TETRATRICOPEPTIDE REPEAT PROTEIN (AFU_ORTHOLOGUE AFUA_6G03870)"/>
    <property type="match status" value="1"/>
</dbReference>
<dbReference type="Gene3D" id="1.25.40.10">
    <property type="entry name" value="Tetratricopeptide repeat domain"/>
    <property type="match status" value="3"/>
</dbReference>
<dbReference type="EC" id="2.7.13.3" evidence="2"/>
<dbReference type="EMBL" id="FQWQ01000004">
    <property type="protein sequence ID" value="SHH74634.1"/>
    <property type="molecule type" value="Genomic_DNA"/>
</dbReference>
<dbReference type="STRING" id="947013.SAMN04488109_5107"/>
<dbReference type="InterPro" id="IPR019734">
    <property type="entry name" value="TPR_rpt"/>
</dbReference>
<gene>
    <name evidence="9" type="ORF">SAMN04488109_5107</name>
</gene>
<keyword evidence="6" id="KW-0175">Coiled coil</keyword>
<keyword evidence="7" id="KW-1133">Transmembrane helix</keyword>
<dbReference type="InterPro" id="IPR036097">
    <property type="entry name" value="HisK_dim/P_sf"/>
</dbReference>
<dbReference type="SUPFAM" id="SSF81901">
    <property type="entry name" value="HCP-like"/>
    <property type="match status" value="1"/>
</dbReference>
<dbReference type="Gene3D" id="1.10.287.130">
    <property type="match status" value="1"/>
</dbReference>
<dbReference type="Pfam" id="PF13176">
    <property type="entry name" value="TPR_7"/>
    <property type="match status" value="1"/>
</dbReference>
<feature type="repeat" description="TPR" evidence="5">
    <location>
        <begin position="359"/>
        <end position="392"/>
    </location>
</feature>
<feature type="repeat" description="TPR" evidence="5">
    <location>
        <begin position="119"/>
        <end position="152"/>
    </location>
</feature>
<protein>
    <recommendedName>
        <fullName evidence="2">histidine kinase</fullName>
        <ecNumber evidence="2">2.7.13.3</ecNumber>
    </recommendedName>
</protein>
<dbReference type="InterPro" id="IPR011990">
    <property type="entry name" value="TPR-like_helical_dom_sf"/>
</dbReference>
<evidence type="ECO:0000256" key="7">
    <source>
        <dbReference type="SAM" id="Phobius"/>
    </source>
</evidence>
<dbReference type="PRINTS" id="PR00344">
    <property type="entry name" value="BCTRLSENSOR"/>
</dbReference>
<dbReference type="Pfam" id="PF02518">
    <property type="entry name" value="HATPase_c"/>
    <property type="match status" value="1"/>
</dbReference>
<reference evidence="9 10" key="1">
    <citation type="submission" date="2016-11" db="EMBL/GenBank/DDBJ databases">
        <authorList>
            <person name="Jaros S."/>
            <person name="Januszkiewicz K."/>
            <person name="Wedrychowicz H."/>
        </authorList>
    </citation>
    <scope>NUCLEOTIDE SEQUENCE [LARGE SCALE GENOMIC DNA]</scope>
    <source>
        <strain evidence="9 10">DSM 24574</strain>
    </source>
</reference>
<dbReference type="SUPFAM" id="SSF47384">
    <property type="entry name" value="Homodimeric domain of signal transducing histidine kinase"/>
    <property type="match status" value="1"/>
</dbReference>
<dbReference type="SUPFAM" id="SSF48452">
    <property type="entry name" value="TPR-like"/>
    <property type="match status" value="2"/>
</dbReference>
<dbReference type="OrthoDB" id="9803982at2"/>
<dbReference type="Pfam" id="PF13181">
    <property type="entry name" value="TPR_8"/>
    <property type="match status" value="1"/>
</dbReference>
<keyword evidence="7" id="KW-0472">Membrane</keyword>
<keyword evidence="10" id="KW-1185">Reference proteome</keyword>
<keyword evidence="3" id="KW-0677">Repeat</keyword>
<evidence type="ECO:0000313" key="9">
    <source>
        <dbReference type="EMBL" id="SHH74634.1"/>
    </source>
</evidence>
<evidence type="ECO:0000256" key="2">
    <source>
        <dbReference type="ARBA" id="ARBA00012438"/>
    </source>
</evidence>
<feature type="domain" description="Histidine kinase" evidence="8">
    <location>
        <begin position="648"/>
        <end position="858"/>
    </location>
</feature>
<dbReference type="PANTHER" id="PTHR45641:SF19">
    <property type="entry name" value="NEPHROCYSTIN-3"/>
    <property type="match status" value="1"/>
</dbReference>
<dbReference type="SMART" id="SM00028">
    <property type="entry name" value="TPR"/>
    <property type="match status" value="10"/>
</dbReference>
<evidence type="ECO:0000256" key="5">
    <source>
        <dbReference type="PROSITE-ProRule" id="PRU00339"/>
    </source>
</evidence>
<dbReference type="Pfam" id="PF13424">
    <property type="entry name" value="TPR_12"/>
    <property type="match status" value="3"/>
</dbReference>